<gene>
    <name evidence="10" type="primary">rpoZ</name>
    <name evidence="11" type="ORF">E6W99_01420</name>
</gene>
<dbReference type="SUPFAM" id="SSF63562">
    <property type="entry name" value="RPB6/omega subunit-like"/>
    <property type="match status" value="1"/>
</dbReference>
<evidence type="ECO:0000256" key="7">
    <source>
        <dbReference type="ARBA" id="ARBA00023163"/>
    </source>
</evidence>
<keyword evidence="5 10" id="KW-0808">Transferase</keyword>
<keyword evidence="4 10" id="KW-0240">DNA-directed RNA polymerase</keyword>
<name>A0A4S4C5G5_9BACI</name>
<keyword evidence="6 10" id="KW-0548">Nucleotidyltransferase</keyword>
<dbReference type="EMBL" id="SSNT01000001">
    <property type="protein sequence ID" value="THF83057.1"/>
    <property type="molecule type" value="Genomic_DNA"/>
</dbReference>
<evidence type="ECO:0000256" key="10">
    <source>
        <dbReference type="HAMAP-Rule" id="MF_00366"/>
    </source>
</evidence>
<evidence type="ECO:0000256" key="8">
    <source>
        <dbReference type="ARBA" id="ARBA00029924"/>
    </source>
</evidence>
<dbReference type="AlphaFoldDB" id="A0A4S4C5G5"/>
<accession>A0A4S4C5G5</accession>
<comment type="caution">
    <text evidence="11">The sequence shown here is derived from an EMBL/GenBank/DDBJ whole genome shotgun (WGS) entry which is preliminary data.</text>
</comment>
<dbReference type="InterPro" id="IPR006110">
    <property type="entry name" value="Pol_omega/Rpo6/RPB6"/>
</dbReference>
<dbReference type="Gene3D" id="3.90.940.10">
    <property type="match status" value="1"/>
</dbReference>
<reference evidence="11 12" key="1">
    <citation type="submission" date="2019-04" db="EMBL/GenBank/DDBJ databases">
        <title>Bacillus sediminilitoris sp. nov., isolated from a tidal flat sediment on the East China Sea.</title>
        <authorList>
            <person name="Wei Y."/>
            <person name="Mao H."/>
            <person name="Fang J."/>
        </authorList>
    </citation>
    <scope>NUCLEOTIDE SEQUENCE [LARGE SCALE GENOMIC DNA]</scope>
    <source>
        <strain evidence="11 12">DSL-17</strain>
    </source>
</reference>
<comment type="subunit">
    <text evidence="10">The RNAP catalytic core consists of 2 alpha, 1 beta, 1 beta' and 1 omega subunit. When a sigma factor is associated with the core the holoenzyme is formed, which can initiate transcription.</text>
</comment>
<organism evidence="11 12">
    <name type="scientific">Metabacillus sediminilitoris</name>
    <dbReference type="NCBI Taxonomy" id="2567941"/>
    <lineage>
        <taxon>Bacteria</taxon>
        <taxon>Bacillati</taxon>
        <taxon>Bacillota</taxon>
        <taxon>Bacilli</taxon>
        <taxon>Bacillales</taxon>
        <taxon>Bacillaceae</taxon>
        <taxon>Metabacillus</taxon>
    </lineage>
</organism>
<evidence type="ECO:0000256" key="1">
    <source>
        <dbReference type="ARBA" id="ARBA00006711"/>
    </source>
</evidence>
<dbReference type="InterPro" id="IPR036161">
    <property type="entry name" value="RPB6/omega-like_sf"/>
</dbReference>
<dbReference type="PANTHER" id="PTHR34476:SF1">
    <property type="entry name" value="DNA-DIRECTED RNA POLYMERASE SUBUNIT OMEGA"/>
    <property type="match status" value="1"/>
</dbReference>
<comment type="function">
    <text evidence="10">Promotes RNA polymerase assembly. Latches the N- and C-terminal regions of the beta' subunit thereby facilitating its interaction with the beta and alpha subunits.</text>
</comment>
<dbReference type="GO" id="GO:0003677">
    <property type="term" value="F:DNA binding"/>
    <property type="evidence" value="ECO:0007669"/>
    <property type="project" value="UniProtKB-UniRule"/>
</dbReference>
<dbReference type="HAMAP" id="MF_00366">
    <property type="entry name" value="RNApol_bact_RpoZ"/>
    <property type="match status" value="1"/>
</dbReference>
<dbReference type="OrthoDB" id="9815459at2"/>
<comment type="similarity">
    <text evidence="1 10">Belongs to the RNA polymerase subunit omega family.</text>
</comment>
<evidence type="ECO:0000256" key="4">
    <source>
        <dbReference type="ARBA" id="ARBA00022478"/>
    </source>
</evidence>
<evidence type="ECO:0000256" key="5">
    <source>
        <dbReference type="ARBA" id="ARBA00022679"/>
    </source>
</evidence>
<dbReference type="EC" id="2.7.7.6" evidence="2 10"/>
<dbReference type="GO" id="GO:0003899">
    <property type="term" value="F:DNA-directed RNA polymerase activity"/>
    <property type="evidence" value="ECO:0007669"/>
    <property type="project" value="UniProtKB-UniRule"/>
</dbReference>
<keyword evidence="12" id="KW-1185">Reference proteome</keyword>
<dbReference type="GO" id="GO:0006351">
    <property type="term" value="P:DNA-templated transcription"/>
    <property type="evidence" value="ECO:0007669"/>
    <property type="project" value="UniProtKB-UniRule"/>
</dbReference>
<dbReference type="GO" id="GO:0000428">
    <property type="term" value="C:DNA-directed RNA polymerase complex"/>
    <property type="evidence" value="ECO:0007669"/>
    <property type="project" value="UniProtKB-KW"/>
</dbReference>
<protein>
    <recommendedName>
        <fullName evidence="3 10">DNA-directed RNA polymerase subunit omega</fullName>
        <shortName evidence="10">RNAP omega subunit</shortName>
        <ecNumber evidence="2 10">2.7.7.6</ecNumber>
    </recommendedName>
    <alternativeName>
        <fullName evidence="10">RNA polymerase omega subunit</fullName>
    </alternativeName>
    <alternativeName>
        <fullName evidence="8 10">Transcriptase subunit omega</fullName>
    </alternativeName>
</protein>
<dbReference type="NCBIfam" id="TIGR00690">
    <property type="entry name" value="rpoZ"/>
    <property type="match status" value="1"/>
</dbReference>
<dbReference type="RefSeq" id="WP_046514597.1">
    <property type="nucleotide sequence ID" value="NZ_CP046266.1"/>
</dbReference>
<evidence type="ECO:0000256" key="9">
    <source>
        <dbReference type="ARBA" id="ARBA00048552"/>
    </source>
</evidence>
<dbReference type="Pfam" id="PF01192">
    <property type="entry name" value="RNA_pol_Rpb6"/>
    <property type="match status" value="1"/>
</dbReference>
<dbReference type="PANTHER" id="PTHR34476">
    <property type="entry name" value="DNA-DIRECTED RNA POLYMERASE SUBUNIT OMEGA"/>
    <property type="match status" value="1"/>
</dbReference>
<sequence>MLYPSIDVLMNKLDSKYTLVTVAAKRAREMQELSDQQIAKPVSYKYVGKALEEINAGLLNYQRPEK</sequence>
<evidence type="ECO:0000313" key="11">
    <source>
        <dbReference type="EMBL" id="THF83057.1"/>
    </source>
</evidence>
<keyword evidence="7 10" id="KW-0804">Transcription</keyword>
<dbReference type="Proteomes" id="UP000310334">
    <property type="component" value="Unassembled WGS sequence"/>
</dbReference>
<comment type="catalytic activity">
    <reaction evidence="9 10">
        <text>RNA(n) + a ribonucleoside 5'-triphosphate = RNA(n+1) + diphosphate</text>
        <dbReference type="Rhea" id="RHEA:21248"/>
        <dbReference type="Rhea" id="RHEA-COMP:14527"/>
        <dbReference type="Rhea" id="RHEA-COMP:17342"/>
        <dbReference type="ChEBI" id="CHEBI:33019"/>
        <dbReference type="ChEBI" id="CHEBI:61557"/>
        <dbReference type="ChEBI" id="CHEBI:140395"/>
        <dbReference type="EC" id="2.7.7.6"/>
    </reaction>
</comment>
<proteinExistence type="inferred from homology"/>
<evidence type="ECO:0000313" key="12">
    <source>
        <dbReference type="Proteomes" id="UP000310334"/>
    </source>
</evidence>
<dbReference type="InterPro" id="IPR003716">
    <property type="entry name" value="DNA-dir_RNA_pol_omega"/>
</dbReference>
<dbReference type="SMART" id="SM01409">
    <property type="entry name" value="RNA_pol_Rpb6"/>
    <property type="match status" value="1"/>
</dbReference>
<evidence type="ECO:0000256" key="3">
    <source>
        <dbReference type="ARBA" id="ARBA00013725"/>
    </source>
</evidence>
<evidence type="ECO:0000256" key="6">
    <source>
        <dbReference type="ARBA" id="ARBA00022695"/>
    </source>
</evidence>
<evidence type="ECO:0000256" key="2">
    <source>
        <dbReference type="ARBA" id="ARBA00012418"/>
    </source>
</evidence>